<keyword evidence="3" id="KW-1185">Reference proteome</keyword>
<sequence length="187" mass="21687">MSKSSNTIAAFAFFLILAILLGLCIKTSIDMKKQTQEPQVSGIYIQFENGTTEPEVNAILDNYNITENYTIDYDSKDMLRRYYITVDQDKKTDIINELKKDENLTFEVEIRKENYNIIILPEEFIADKKFIAMLKKNNLQLKQSILCYIRIGDGSTDWISEGDAIRIKNGLETNEKVLNVFLSHFEY</sequence>
<accession>A0A0E3WY24</accession>
<evidence type="ECO:0000313" key="2">
    <source>
        <dbReference type="EMBL" id="AKB83079.1"/>
    </source>
</evidence>
<proteinExistence type="inferred from homology"/>
<dbReference type="HOGENOM" id="CLU_106567_0_0_2"/>
<organism evidence="2 3">
    <name type="scientific">Methanosarcina barkeri 3</name>
    <dbReference type="NCBI Taxonomy" id="1434107"/>
    <lineage>
        <taxon>Archaea</taxon>
        <taxon>Methanobacteriati</taxon>
        <taxon>Methanobacteriota</taxon>
        <taxon>Stenosarchaea group</taxon>
        <taxon>Methanomicrobia</taxon>
        <taxon>Methanosarcinales</taxon>
        <taxon>Methanosarcinaceae</taxon>
        <taxon>Methanosarcina</taxon>
    </lineage>
</organism>
<name>A0A0E3WY24_METBA</name>
<protein>
    <submittedName>
        <fullName evidence="2">Uncharacterized protein</fullName>
    </submittedName>
</protein>
<gene>
    <name evidence="2" type="ORF">MSBR3_2501</name>
</gene>
<dbReference type="GeneID" id="24790113"/>
<dbReference type="EMBL" id="CP009517">
    <property type="protein sequence ID" value="AKB83079.1"/>
    <property type="molecule type" value="Genomic_DNA"/>
</dbReference>
<dbReference type="PATRIC" id="fig|1434107.4.peg.3173"/>
<evidence type="ECO:0000256" key="1">
    <source>
        <dbReference type="ARBA" id="ARBA00009746"/>
    </source>
</evidence>
<dbReference type="Proteomes" id="UP000033066">
    <property type="component" value="Chromosome"/>
</dbReference>
<dbReference type="OrthoDB" id="135514at2157"/>
<dbReference type="KEGG" id="mbak:MSBR3_2501"/>
<reference evidence="2" key="1">
    <citation type="submission" date="2014-07" db="EMBL/GenBank/DDBJ databases">
        <title>Methanogenic archaea and the global carbon cycle.</title>
        <authorList>
            <person name="Henriksen J.R."/>
            <person name="Luke J."/>
            <person name="Reinhart S."/>
            <person name="Benedict M.N."/>
            <person name="Youngblut N.D."/>
            <person name="Metcalf M.E."/>
            <person name="Whitaker R.J."/>
            <person name="Metcalf W.W."/>
        </authorList>
    </citation>
    <scope>NUCLEOTIDE SEQUENCE [LARGE SCALE GENOMIC DNA]</scope>
    <source>
        <strain evidence="2">3</strain>
    </source>
</reference>
<dbReference type="Pfam" id="PF05727">
    <property type="entry name" value="UPF0228"/>
    <property type="match status" value="1"/>
</dbReference>
<dbReference type="AlphaFoldDB" id="A0A0E3WY24"/>
<evidence type="ECO:0000313" key="3">
    <source>
        <dbReference type="Proteomes" id="UP000033066"/>
    </source>
</evidence>
<dbReference type="InterPro" id="IPR008887">
    <property type="entry name" value="UPF0228"/>
</dbReference>
<comment type="similarity">
    <text evidence="1">Belongs to the UPF0228 family.</text>
</comment>
<dbReference type="RefSeq" id="WP_048108769.1">
    <property type="nucleotide sequence ID" value="NZ_CP009517.1"/>
</dbReference>